<keyword evidence="2" id="KW-1185">Reference proteome</keyword>
<dbReference type="Proteomes" id="UP000054270">
    <property type="component" value="Unassembled WGS sequence"/>
</dbReference>
<dbReference type="Gene3D" id="3.30.710.10">
    <property type="entry name" value="Potassium Channel Kv1.1, Chain A"/>
    <property type="match status" value="1"/>
</dbReference>
<proteinExistence type="predicted"/>
<name>A0A0D2QAS9_HYPSF</name>
<dbReference type="InterPro" id="IPR011333">
    <property type="entry name" value="SKP1/BTB/POZ_sf"/>
</dbReference>
<dbReference type="EMBL" id="KN817520">
    <property type="protein sequence ID" value="KJA28715.1"/>
    <property type="molecule type" value="Genomic_DNA"/>
</dbReference>
<sequence>MAAPIGDQSKPYERNREFFLPGGDLYLLVDNVVFRIHGYFFERDSAKFRAKLGAHIPPNQTRPGSSESNPIAIKNTSPAEFSKFLWIFYNKKYSDYSTATTADWTAILKIACENDFLEVQHCAIRGLQACDLTTVQRIAIYEMYRADKRYIVPLYVEMAMREQSPTRDEEDLLGDKTTLLIFRLREHLRSRPTTTFTDVSPLPAGIDDDEALRAVRVWAAQEGPETQRQQQPLRKWEQFRTGVMRARSTRSAKEDDVAHQKIPGDIEIGEKDVDRFVVTSHNGGEIRGVDLDHSVRSSQARANLVYFAASWTIVVFWGTKTIPYNLHIL</sequence>
<dbReference type="OrthoDB" id="9997739at2759"/>
<dbReference type="AlphaFoldDB" id="A0A0D2QAS9"/>
<organism evidence="1 2">
    <name type="scientific">Hypholoma sublateritium (strain FD-334 SS-4)</name>
    <dbReference type="NCBI Taxonomy" id="945553"/>
    <lineage>
        <taxon>Eukaryota</taxon>
        <taxon>Fungi</taxon>
        <taxon>Dikarya</taxon>
        <taxon>Basidiomycota</taxon>
        <taxon>Agaricomycotina</taxon>
        <taxon>Agaricomycetes</taxon>
        <taxon>Agaricomycetidae</taxon>
        <taxon>Agaricales</taxon>
        <taxon>Agaricineae</taxon>
        <taxon>Strophariaceae</taxon>
        <taxon>Hypholoma</taxon>
    </lineage>
</organism>
<reference evidence="2" key="1">
    <citation type="submission" date="2014-04" db="EMBL/GenBank/DDBJ databases">
        <title>Evolutionary Origins and Diversification of the Mycorrhizal Mutualists.</title>
        <authorList>
            <consortium name="DOE Joint Genome Institute"/>
            <consortium name="Mycorrhizal Genomics Consortium"/>
            <person name="Kohler A."/>
            <person name="Kuo A."/>
            <person name="Nagy L.G."/>
            <person name="Floudas D."/>
            <person name="Copeland A."/>
            <person name="Barry K.W."/>
            <person name="Cichocki N."/>
            <person name="Veneault-Fourrey C."/>
            <person name="LaButti K."/>
            <person name="Lindquist E.A."/>
            <person name="Lipzen A."/>
            <person name="Lundell T."/>
            <person name="Morin E."/>
            <person name="Murat C."/>
            <person name="Riley R."/>
            <person name="Ohm R."/>
            <person name="Sun H."/>
            <person name="Tunlid A."/>
            <person name="Henrissat B."/>
            <person name="Grigoriev I.V."/>
            <person name="Hibbett D.S."/>
            <person name="Martin F."/>
        </authorList>
    </citation>
    <scope>NUCLEOTIDE SEQUENCE [LARGE SCALE GENOMIC DNA]</scope>
    <source>
        <strain evidence="2">FD-334 SS-4</strain>
    </source>
</reference>
<protein>
    <recommendedName>
        <fullName evidence="3">BTB domain-containing protein</fullName>
    </recommendedName>
</protein>
<evidence type="ECO:0000313" key="2">
    <source>
        <dbReference type="Proteomes" id="UP000054270"/>
    </source>
</evidence>
<accession>A0A0D2QAS9</accession>
<dbReference type="STRING" id="945553.A0A0D2QAS9"/>
<gene>
    <name evidence="1" type="ORF">HYPSUDRAFT_50910</name>
</gene>
<evidence type="ECO:0008006" key="3">
    <source>
        <dbReference type="Google" id="ProtNLM"/>
    </source>
</evidence>
<evidence type="ECO:0000313" key="1">
    <source>
        <dbReference type="EMBL" id="KJA28715.1"/>
    </source>
</evidence>